<evidence type="ECO:0000313" key="2">
    <source>
        <dbReference type="Proteomes" id="UP000175989"/>
    </source>
</evidence>
<proteinExistence type="predicted"/>
<dbReference type="Pfam" id="PF05973">
    <property type="entry name" value="Gp49"/>
    <property type="match status" value="1"/>
</dbReference>
<evidence type="ECO:0000313" key="1">
    <source>
        <dbReference type="EMBL" id="OEZ94047.1"/>
    </source>
</evidence>
<keyword evidence="2" id="KW-1185">Reference proteome</keyword>
<dbReference type="AlphaFoldDB" id="A0A1E7WBI8"/>
<dbReference type="Proteomes" id="UP000175989">
    <property type="component" value="Unassembled WGS sequence"/>
</dbReference>
<dbReference type="RefSeq" id="WP_208600093.1">
    <property type="nucleotide sequence ID" value="NZ_LROM01000138.1"/>
</dbReference>
<name>A0A1E7WBI8_9BURK</name>
<evidence type="ECO:0008006" key="3">
    <source>
        <dbReference type="Google" id="ProtNLM"/>
    </source>
</evidence>
<comment type="caution">
    <text evidence="1">The sequence shown here is derived from an EMBL/GenBank/DDBJ whole genome shotgun (WGS) entry which is preliminary data.</text>
</comment>
<accession>A0A1E7WBI8</accession>
<organism evidence="1 2">
    <name type="scientific">Duganella phyllosphaerae</name>
    <dbReference type="NCBI Taxonomy" id="762836"/>
    <lineage>
        <taxon>Bacteria</taxon>
        <taxon>Pseudomonadati</taxon>
        <taxon>Pseudomonadota</taxon>
        <taxon>Betaproteobacteria</taxon>
        <taxon>Burkholderiales</taxon>
        <taxon>Oxalobacteraceae</taxon>
        <taxon>Telluria group</taxon>
        <taxon>Duganella</taxon>
    </lineage>
</organism>
<dbReference type="InterPro" id="IPR009241">
    <property type="entry name" value="HigB-like"/>
</dbReference>
<sequence>MNTIKTLAFVGDSLKHLRSFPAAVRQDIGFQLYKVQRGQQPRDFKPMPSIGPGVQELRVWDECGTFRVVYTAQFQEYVFVLHSFQKKTMQTSQSDIDLAKRRYRQVKEQQHGKN</sequence>
<reference evidence="2" key="1">
    <citation type="journal article" date="2016" name="Front. Microbiol.">
        <title>Molecular Keys to the Janthinobacterium and Duganella spp. Interaction with the Plant Pathogen Fusarium graminearum.</title>
        <authorList>
            <person name="Haack F.S."/>
            <person name="Poehlein A."/>
            <person name="Kroger C."/>
            <person name="Voigt C.A."/>
            <person name="Piepenbring M."/>
            <person name="Bode H.B."/>
            <person name="Daniel R."/>
            <person name="Schafer W."/>
            <person name="Streit W.R."/>
        </authorList>
    </citation>
    <scope>NUCLEOTIDE SEQUENCE [LARGE SCALE GENOMIC DNA]</scope>
    <source>
        <strain evidence="2">T54</strain>
    </source>
</reference>
<gene>
    <name evidence="1" type="ORF">DUPY_46990</name>
</gene>
<dbReference type="EMBL" id="LROM01000138">
    <property type="protein sequence ID" value="OEZ94047.1"/>
    <property type="molecule type" value="Genomic_DNA"/>
</dbReference>
<protein>
    <recommendedName>
        <fullName evidence="3">Phage-related protein</fullName>
    </recommendedName>
</protein>